<evidence type="ECO:0000313" key="9">
    <source>
        <dbReference type="Proteomes" id="UP000199632"/>
    </source>
</evidence>
<feature type="binding site" evidence="6">
    <location>
        <position position="110"/>
    </location>
    <ligand>
        <name>Mg(2+)</name>
        <dbReference type="ChEBI" id="CHEBI:18420"/>
        <label>1</label>
        <note>catalytic</note>
    </ligand>
</feature>
<dbReference type="SUPFAM" id="SSF56655">
    <property type="entry name" value="Carbohydrate phosphatase"/>
    <property type="match status" value="1"/>
</dbReference>
<comment type="similarity">
    <text evidence="7">Belongs to the inositol monophosphatase superfamily.</text>
</comment>
<evidence type="ECO:0000313" key="8">
    <source>
        <dbReference type="EMBL" id="SDZ28163.1"/>
    </source>
</evidence>
<name>A0A1H3RRA1_9ACTN</name>
<dbReference type="STRING" id="137265.SAMN05421684_4123"/>
<dbReference type="GO" id="GO:0007165">
    <property type="term" value="P:signal transduction"/>
    <property type="evidence" value="ECO:0007669"/>
    <property type="project" value="TreeGrafter"/>
</dbReference>
<dbReference type="EC" id="3.1.3.25" evidence="7"/>
<dbReference type="Proteomes" id="UP000199632">
    <property type="component" value="Unassembled WGS sequence"/>
</dbReference>
<evidence type="ECO:0000256" key="7">
    <source>
        <dbReference type="RuleBase" id="RU364068"/>
    </source>
</evidence>
<keyword evidence="3 6" id="KW-0479">Metal-binding</keyword>
<dbReference type="EMBL" id="FNQB01000002">
    <property type="protein sequence ID" value="SDZ28163.1"/>
    <property type="molecule type" value="Genomic_DNA"/>
</dbReference>
<dbReference type="InterPro" id="IPR000760">
    <property type="entry name" value="Inositol_monophosphatase-like"/>
</dbReference>
<evidence type="ECO:0000256" key="3">
    <source>
        <dbReference type="ARBA" id="ARBA00022723"/>
    </source>
</evidence>
<keyword evidence="4 7" id="KW-0378">Hydrolase</keyword>
<evidence type="ECO:0000256" key="1">
    <source>
        <dbReference type="ARBA" id="ARBA00001033"/>
    </source>
</evidence>
<keyword evidence="5 6" id="KW-0460">Magnesium</keyword>
<dbReference type="GO" id="GO:0006020">
    <property type="term" value="P:inositol metabolic process"/>
    <property type="evidence" value="ECO:0007669"/>
    <property type="project" value="TreeGrafter"/>
</dbReference>
<dbReference type="CDD" id="cd01639">
    <property type="entry name" value="IMPase"/>
    <property type="match status" value="1"/>
</dbReference>
<protein>
    <recommendedName>
        <fullName evidence="7">Inositol-1-monophosphatase</fullName>
        <ecNumber evidence="7">3.1.3.25</ecNumber>
    </recommendedName>
</protein>
<dbReference type="PANTHER" id="PTHR20854">
    <property type="entry name" value="INOSITOL MONOPHOSPHATASE"/>
    <property type="match status" value="1"/>
</dbReference>
<feature type="binding site" evidence="6">
    <location>
        <position position="92"/>
    </location>
    <ligand>
        <name>Mg(2+)</name>
        <dbReference type="ChEBI" id="CHEBI:18420"/>
        <label>1</label>
        <note>catalytic</note>
    </ligand>
</feature>
<feature type="binding site" evidence="6">
    <location>
        <position position="108"/>
    </location>
    <ligand>
        <name>Mg(2+)</name>
        <dbReference type="ChEBI" id="CHEBI:18420"/>
        <label>1</label>
        <note>catalytic</note>
    </ligand>
</feature>
<gene>
    <name evidence="8" type="ORF">SAMN05421684_4123</name>
</gene>
<feature type="binding site" evidence="6">
    <location>
        <position position="235"/>
    </location>
    <ligand>
        <name>Mg(2+)</name>
        <dbReference type="ChEBI" id="CHEBI:18420"/>
        <label>1</label>
        <note>catalytic</note>
    </ligand>
</feature>
<dbReference type="Pfam" id="PF00459">
    <property type="entry name" value="Inositol_P"/>
    <property type="match status" value="1"/>
</dbReference>
<dbReference type="Gene3D" id="3.30.540.10">
    <property type="entry name" value="Fructose-1,6-Bisphosphatase, subunit A, domain 1"/>
    <property type="match status" value="1"/>
</dbReference>
<dbReference type="PRINTS" id="PR00377">
    <property type="entry name" value="IMPHPHTASES"/>
</dbReference>
<reference evidence="9" key="1">
    <citation type="submission" date="2016-10" db="EMBL/GenBank/DDBJ databases">
        <authorList>
            <person name="Varghese N."/>
            <person name="Submissions S."/>
        </authorList>
    </citation>
    <scope>NUCLEOTIDE SEQUENCE [LARGE SCALE GENOMIC DNA]</scope>
    <source>
        <strain evidence="9">DSM 44718</strain>
    </source>
</reference>
<organism evidence="8 9">
    <name type="scientific">Asanoa ishikariensis</name>
    <dbReference type="NCBI Taxonomy" id="137265"/>
    <lineage>
        <taxon>Bacteria</taxon>
        <taxon>Bacillati</taxon>
        <taxon>Actinomycetota</taxon>
        <taxon>Actinomycetes</taxon>
        <taxon>Micromonosporales</taxon>
        <taxon>Micromonosporaceae</taxon>
        <taxon>Asanoa</taxon>
    </lineage>
</organism>
<dbReference type="Gene3D" id="3.40.190.80">
    <property type="match status" value="1"/>
</dbReference>
<evidence type="ECO:0000256" key="6">
    <source>
        <dbReference type="PIRSR" id="PIRSR600760-2"/>
    </source>
</evidence>
<dbReference type="GO" id="GO:0008934">
    <property type="term" value="F:inositol monophosphate 1-phosphatase activity"/>
    <property type="evidence" value="ECO:0007669"/>
    <property type="project" value="InterPro"/>
</dbReference>
<keyword evidence="9" id="KW-1185">Reference proteome</keyword>
<dbReference type="InterPro" id="IPR020583">
    <property type="entry name" value="Inositol_monoP_metal-BS"/>
</dbReference>
<dbReference type="AlphaFoldDB" id="A0A1H3RRA1"/>
<dbReference type="GO" id="GO:0046872">
    <property type="term" value="F:metal ion binding"/>
    <property type="evidence" value="ECO:0007669"/>
    <property type="project" value="UniProtKB-KW"/>
</dbReference>
<accession>A0A1H3RRA1</accession>
<evidence type="ECO:0000256" key="5">
    <source>
        <dbReference type="ARBA" id="ARBA00022842"/>
    </source>
</evidence>
<comment type="cofactor">
    <cofactor evidence="2 6 7">
        <name>Mg(2+)</name>
        <dbReference type="ChEBI" id="CHEBI:18420"/>
    </cofactor>
</comment>
<feature type="binding site" evidence="6">
    <location>
        <position position="111"/>
    </location>
    <ligand>
        <name>Mg(2+)</name>
        <dbReference type="ChEBI" id="CHEBI:18420"/>
        <label>1</label>
        <note>catalytic</note>
    </ligand>
</feature>
<evidence type="ECO:0000256" key="4">
    <source>
        <dbReference type="ARBA" id="ARBA00022801"/>
    </source>
</evidence>
<comment type="catalytic activity">
    <reaction evidence="1 7">
        <text>a myo-inositol phosphate + H2O = myo-inositol + phosphate</text>
        <dbReference type="Rhea" id="RHEA:24056"/>
        <dbReference type="ChEBI" id="CHEBI:15377"/>
        <dbReference type="ChEBI" id="CHEBI:17268"/>
        <dbReference type="ChEBI" id="CHEBI:43474"/>
        <dbReference type="ChEBI" id="CHEBI:84139"/>
        <dbReference type="EC" id="3.1.3.25"/>
    </reaction>
</comment>
<dbReference type="PANTHER" id="PTHR20854:SF4">
    <property type="entry name" value="INOSITOL-1-MONOPHOSPHATASE-RELATED"/>
    <property type="match status" value="1"/>
</dbReference>
<sequence>MDFVRIVTGEKGDQMTDTTPDFGAQPAELLAIAVTVAREAADTARSMRAEGVSGVTTKSTDTDVVTAADRAVERQVVAALGALRPGDTVLGEEYGGTDGDGAVRWVVDPIDGTVNYLYGLPQYAVSLAAEVDGVAVAAVVRNAATGDEWTATLGGGAFRGKKRLSASVQTELGQALVATGFGYDAKRRAHQAEVLTRLITRVRDIRRFGAASLDLCLAAEGGVDAYFEKGLNPWDHAAGGLIAAEAGLLVGGLNGRPAGPDMLVAAPPAIFGPLAELLAEFDAAGGP</sequence>
<evidence type="ECO:0000256" key="2">
    <source>
        <dbReference type="ARBA" id="ARBA00001946"/>
    </source>
</evidence>
<dbReference type="InterPro" id="IPR033942">
    <property type="entry name" value="IMPase"/>
</dbReference>
<proteinExistence type="inferred from homology"/>
<dbReference type="PROSITE" id="PS00629">
    <property type="entry name" value="IMP_1"/>
    <property type="match status" value="1"/>
</dbReference>